<dbReference type="RefSeq" id="WP_146923141.1">
    <property type="nucleotide sequence ID" value="NZ_CP042430.1"/>
</dbReference>
<dbReference type="AlphaFoldDB" id="A0A5B8UBW0"/>
<keyword evidence="4" id="KW-1185">Reference proteome</keyword>
<gene>
    <name evidence="3" type="ORF">FSW04_24775</name>
</gene>
<keyword evidence="1" id="KW-1133">Transmembrane helix</keyword>
<dbReference type="Gene3D" id="3.10.450.240">
    <property type="match status" value="1"/>
</dbReference>
<proteinExistence type="predicted"/>
<dbReference type="InterPro" id="IPR032710">
    <property type="entry name" value="NTF2-like_dom_sf"/>
</dbReference>
<evidence type="ECO:0000313" key="3">
    <source>
        <dbReference type="EMBL" id="QEC50474.1"/>
    </source>
</evidence>
<protein>
    <recommendedName>
        <fullName evidence="2">Tim44-like domain-containing protein</fullName>
    </recommendedName>
</protein>
<dbReference type="InterPro" id="IPR007379">
    <property type="entry name" value="Tim44-like_dom"/>
</dbReference>
<sequence length="423" mass="45485">MSDVISTLLLAAAGGGSGGFGGGGGGRGGGSGFSGSGGGSGGGGGVLGLLVIIVLVLLVLGASALTAWRYRRRRRVRAVRTERAAAEAATDDADFDPATVRQQATLLFGEIQRRWSANDIEGLERLVGPDLMVEWRRRLKDFARKGWRNVCEPHDDPTIEYLGLVNREGDDEDRVIVRVTAVLDDYVLDDTGTIVLKDGEDDRTTTLREWWTLQPPGERWRLLSIEQDAEGRHHLDGPLVPTPWADARVGDDALVETAVADALPHGVAVAEIAPAQLDPDARAAALDLALADGRFAPDVLEVAVRRAVDAWVEAVDGADDALEALADRDAIDALLYGGDATRRTRVVLRGAHVQHVVIDALDPRAQPPTMTVSVDVRGRVYVEDRDTADVVGGSRSGEREARQRWTFALTGEPETPWRLARVV</sequence>
<keyword evidence="1" id="KW-0472">Membrane</keyword>
<dbReference type="SMART" id="SM00978">
    <property type="entry name" value="Tim44"/>
    <property type="match status" value="1"/>
</dbReference>
<dbReference type="Pfam" id="PF04280">
    <property type="entry name" value="Tim44"/>
    <property type="match status" value="1"/>
</dbReference>
<feature type="transmembrane region" description="Helical" evidence="1">
    <location>
        <begin position="45"/>
        <end position="68"/>
    </location>
</feature>
<dbReference type="EMBL" id="CP042430">
    <property type="protein sequence ID" value="QEC50474.1"/>
    <property type="molecule type" value="Genomic_DNA"/>
</dbReference>
<evidence type="ECO:0000259" key="2">
    <source>
        <dbReference type="SMART" id="SM00978"/>
    </source>
</evidence>
<organism evidence="3 4">
    <name type="scientific">Baekduia soli</name>
    <dbReference type="NCBI Taxonomy" id="496014"/>
    <lineage>
        <taxon>Bacteria</taxon>
        <taxon>Bacillati</taxon>
        <taxon>Actinomycetota</taxon>
        <taxon>Thermoleophilia</taxon>
        <taxon>Solirubrobacterales</taxon>
        <taxon>Baekduiaceae</taxon>
        <taxon>Baekduia</taxon>
    </lineage>
</organism>
<feature type="domain" description="Tim44-like" evidence="2">
    <location>
        <begin position="81"/>
        <end position="227"/>
    </location>
</feature>
<reference evidence="3 4" key="1">
    <citation type="journal article" date="2018" name="J. Microbiol.">
        <title>Baekduia soli gen. nov., sp. nov., a novel bacterium isolated from the soil of Baekdu Mountain and proposal of a novel family name, Baekduiaceae fam. nov.</title>
        <authorList>
            <person name="An D.S."/>
            <person name="Siddiqi M.Z."/>
            <person name="Kim K.H."/>
            <person name="Yu H.S."/>
            <person name="Im W.T."/>
        </authorList>
    </citation>
    <scope>NUCLEOTIDE SEQUENCE [LARGE SCALE GENOMIC DNA]</scope>
    <source>
        <strain evidence="3 4">BR7-21</strain>
    </source>
</reference>
<keyword evidence="1" id="KW-0812">Transmembrane</keyword>
<accession>A0A5B8UBW0</accession>
<evidence type="ECO:0000256" key="1">
    <source>
        <dbReference type="SAM" id="Phobius"/>
    </source>
</evidence>
<name>A0A5B8UBW0_9ACTN</name>
<dbReference type="KEGG" id="bsol:FSW04_24775"/>
<evidence type="ECO:0000313" key="4">
    <source>
        <dbReference type="Proteomes" id="UP000321805"/>
    </source>
</evidence>
<dbReference type="Proteomes" id="UP000321805">
    <property type="component" value="Chromosome"/>
</dbReference>
<dbReference type="OrthoDB" id="3847756at2"/>
<dbReference type="SUPFAM" id="SSF54427">
    <property type="entry name" value="NTF2-like"/>
    <property type="match status" value="1"/>
</dbReference>